<reference evidence="2 3" key="1">
    <citation type="submission" date="2020-08" db="EMBL/GenBank/DDBJ databases">
        <title>Amycolatopsis sp. nov. DR6-1 isolated from Dendrobium heterocarpum.</title>
        <authorList>
            <person name="Tedsree N."/>
            <person name="Kuncharoen N."/>
            <person name="Likhitwitayawuid K."/>
            <person name="Tanasupawat S."/>
        </authorList>
    </citation>
    <scope>NUCLEOTIDE SEQUENCE [LARGE SCALE GENOMIC DNA]</scope>
    <source>
        <strain evidence="2 3">DR6-1</strain>
    </source>
</reference>
<keyword evidence="3" id="KW-1185">Reference proteome</keyword>
<keyword evidence="1" id="KW-1133">Transmembrane helix</keyword>
<dbReference type="EMBL" id="JACGZW010000012">
    <property type="protein sequence ID" value="MBB1158136.1"/>
    <property type="molecule type" value="Genomic_DNA"/>
</dbReference>
<dbReference type="Proteomes" id="UP000526734">
    <property type="component" value="Unassembled WGS sequence"/>
</dbReference>
<dbReference type="RefSeq" id="WP_182894894.1">
    <property type="nucleotide sequence ID" value="NZ_JACGZW010000012.1"/>
</dbReference>
<feature type="transmembrane region" description="Helical" evidence="1">
    <location>
        <begin position="50"/>
        <end position="68"/>
    </location>
</feature>
<gene>
    <name evidence="2" type="ORF">H4281_33745</name>
</gene>
<evidence type="ECO:0000313" key="2">
    <source>
        <dbReference type="EMBL" id="MBB1158136.1"/>
    </source>
</evidence>
<accession>A0A7W3W3E7</accession>
<keyword evidence="1" id="KW-0812">Transmembrane</keyword>
<dbReference type="AlphaFoldDB" id="A0A7W3W3E7"/>
<organism evidence="2 3">
    <name type="scientific">Amycolatopsis dendrobii</name>
    <dbReference type="NCBI Taxonomy" id="2760662"/>
    <lineage>
        <taxon>Bacteria</taxon>
        <taxon>Bacillati</taxon>
        <taxon>Actinomycetota</taxon>
        <taxon>Actinomycetes</taxon>
        <taxon>Pseudonocardiales</taxon>
        <taxon>Pseudonocardiaceae</taxon>
        <taxon>Amycolatopsis</taxon>
    </lineage>
</organism>
<name>A0A7W3W3E7_9PSEU</name>
<protein>
    <submittedName>
        <fullName evidence="2">Uncharacterized protein</fullName>
    </submittedName>
</protein>
<feature type="transmembrane region" description="Helical" evidence="1">
    <location>
        <begin position="117"/>
        <end position="140"/>
    </location>
</feature>
<keyword evidence="1" id="KW-0472">Membrane</keyword>
<evidence type="ECO:0000256" key="1">
    <source>
        <dbReference type="SAM" id="Phobius"/>
    </source>
</evidence>
<sequence length="211" mass="22757">MAVESEFAIAELHDIASNTRPQYRNTGRLRLRKPSLGDRNLQRFRCHDQLLTALMVCGVLATCVVGGISRRDPLFALALAIVCLPLAVIVIARLLADLGNLPENIRSQVSLLLGKTATIAALGLLMTFTQAFAGTTVSASTAALDLAIATVAGVSTWPNAVEAHFLVHRHLRRHRRKGTRSRGIRTAKQLTVAGVAFSRRPLISAGPGRRP</sequence>
<feature type="transmembrane region" description="Helical" evidence="1">
    <location>
        <begin position="146"/>
        <end position="167"/>
    </location>
</feature>
<evidence type="ECO:0000313" key="3">
    <source>
        <dbReference type="Proteomes" id="UP000526734"/>
    </source>
</evidence>
<feature type="transmembrane region" description="Helical" evidence="1">
    <location>
        <begin position="74"/>
        <end position="96"/>
    </location>
</feature>
<comment type="caution">
    <text evidence="2">The sequence shown here is derived from an EMBL/GenBank/DDBJ whole genome shotgun (WGS) entry which is preliminary data.</text>
</comment>
<proteinExistence type="predicted"/>